<dbReference type="InterPro" id="IPR011054">
    <property type="entry name" value="Rudment_hybrid_motif"/>
</dbReference>
<dbReference type="GO" id="GO:0004485">
    <property type="term" value="F:methylcrotonoyl-CoA carboxylase activity"/>
    <property type="evidence" value="ECO:0007669"/>
    <property type="project" value="UniProtKB-EC"/>
</dbReference>
<keyword evidence="5" id="KW-0092">Biotin</keyword>
<evidence type="ECO:0000256" key="5">
    <source>
        <dbReference type="ARBA" id="ARBA00023267"/>
    </source>
</evidence>
<dbReference type="SUPFAM" id="SSF51246">
    <property type="entry name" value="Rudiment single hybrid motif"/>
    <property type="match status" value="1"/>
</dbReference>
<dbReference type="Gene3D" id="3.30.700.40">
    <property type="match status" value="1"/>
</dbReference>
<dbReference type="InterPro" id="IPR011761">
    <property type="entry name" value="ATP-grasp"/>
</dbReference>
<keyword evidence="2 10" id="KW-0436">Ligase</keyword>
<dbReference type="InterPro" id="IPR005482">
    <property type="entry name" value="Biotin_COase_C"/>
</dbReference>
<keyword evidence="3 6" id="KW-0547">Nucleotide-binding</keyword>
<dbReference type="SUPFAM" id="SSF52440">
    <property type="entry name" value="PreATP-grasp domain"/>
    <property type="match status" value="1"/>
</dbReference>
<dbReference type="SMART" id="SM00878">
    <property type="entry name" value="Biotin_carb_C"/>
    <property type="match status" value="1"/>
</dbReference>
<dbReference type="Pfam" id="PF00289">
    <property type="entry name" value="Biotin_carb_N"/>
    <property type="match status" value="1"/>
</dbReference>
<dbReference type="Proteomes" id="UP001242480">
    <property type="component" value="Unassembled WGS sequence"/>
</dbReference>
<dbReference type="InterPro" id="IPR048429">
    <property type="entry name" value="MCC_alpha_BT"/>
</dbReference>
<dbReference type="InterPro" id="IPR005479">
    <property type="entry name" value="CPAse_ATP-bd"/>
</dbReference>
<dbReference type="InterPro" id="IPR050856">
    <property type="entry name" value="Biotin_carboxylase_complex"/>
</dbReference>
<dbReference type="Pfam" id="PF02785">
    <property type="entry name" value="Biotin_carb_C"/>
    <property type="match status" value="1"/>
</dbReference>
<keyword evidence="4 6" id="KW-0067">ATP-binding</keyword>
<gene>
    <name evidence="10" type="ORF">QO011_003273</name>
</gene>
<dbReference type="Pfam" id="PF02786">
    <property type="entry name" value="CPSase_L_D2"/>
    <property type="match status" value="1"/>
</dbReference>
<evidence type="ECO:0000259" key="7">
    <source>
        <dbReference type="PROSITE" id="PS50968"/>
    </source>
</evidence>
<dbReference type="PANTHER" id="PTHR18866:SF33">
    <property type="entry name" value="METHYLCROTONOYL-COA CARBOXYLASE SUBUNIT ALPHA, MITOCHONDRIAL-RELATED"/>
    <property type="match status" value="1"/>
</dbReference>
<evidence type="ECO:0000256" key="6">
    <source>
        <dbReference type="PROSITE-ProRule" id="PRU00409"/>
    </source>
</evidence>
<protein>
    <submittedName>
        <fullName evidence="10">3-methylcrotonyl-CoA carboxylase alpha subunit</fullName>
        <ecNumber evidence="10">6.4.1.4</ecNumber>
    </submittedName>
</protein>
<feature type="domain" description="ATP-grasp" evidence="8">
    <location>
        <begin position="125"/>
        <end position="321"/>
    </location>
</feature>
<feature type="domain" description="Biotin carboxylation" evidence="9">
    <location>
        <begin position="6"/>
        <end position="451"/>
    </location>
</feature>
<dbReference type="RefSeq" id="WP_307273958.1">
    <property type="nucleotide sequence ID" value="NZ_JAUSVX010000005.1"/>
</dbReference>
<evidence type="ECO:0000313" key="10">
    <source>
        <dbReference type="EMBL" id="MDQ0470257.1"/>
    </source>
</evidence>
<dbReference type="InterPro" id="IPR011053">
    <property type="entry name" value="Single_hybrid_motif"/>
</dbReference>
<dbReference type="InterPro" id="IPR000089">
    <property type="entry name" value="Biotin_lipoyl"/>
</dbReference>
<name>A0ABU0J7K8_9HYPH</name>
<dbReference type="EC" id="6.4.1.4" evidence="10"/>
<evidence type="ECO:0000259" key="8">
    <source>
        <dbReference type="PROSITE" id="PS50975"/>
    </source>
</evidence>
<dbReference type="InterPro" id="IPR005481">
    <property type="entry name" value="BC-like_N"/>
</dbReference>
<feature type="domain" description="Lipoyl-binding" evidence="7">
    <location>
        <begin position="593"/>
        <end position="668"/>
    </location>
</feature>
<dbReference type="PROSITE" id="PS50975">
    <property type="entry name" value="ATP_GRASP"/>
    <property type="match status" value="1"/>
</dbReference>
<dbReference type="InterPro" id="IPR016185">
    <property type="entry name" value="PreATP-grasp_dom_sf"/>
</dbReference>
<dbReference type="Pfam" id="PF21139">
    <property type="entry name" value="BT_MCC_alpha"/>
    <property type="match status" value="1"/>
</dbReference>
<accession>A0ABU0J7K8</accession>
<evidence type="ECO:0000259" key="9">
    <source>
        <dbReference type="PROSITE" id="PS50979"/>
    </source>
</evidence>
<dbReference type="InterPro" id="IPR011764">
    <property type="entry name" value="Biotin_carboxylation_dom"/>
</dbReference>
<dbReference type="Gene3D" id="3.40.50.20">
    <property type="match status" value="1"/>
</dbReference>
<evidence type="ECO:0000313" key="11">
    <source>
        <dbReference type="Proteomes" id="UP001242480"/>
    </source>
</evidence>
<dbReference type="PROSITE" id="PS00866">
    <property type="entry name" value="CPSASE_1"/>
    <property type="match status" value="1"/>
</dbReference>
<evidence type="ECO:0000256" key="1">
    <source>
        <dbReference type="ARBA" id="ARBA00001953"/>
    </source>
</evidence>
<proteinExistence type="predicted"/>
<dbReference type="Gene3D" id="2.40.50.100">
    <property type="match status" value="1"/>
</dbReference>
<keyword evidence="11" id="KW-1185">Reference proteome</keyword>
<dbReference type="SUPFAM" id="SSF51230">
    <property type="entry name" value="Single hybrid motif"/>
    <property type="match status" value="1"/>
</dbReference>
<evidence type="ECO:0000256" key="2">
    <source>
        <dbReference type="ARBA" id="ARBA00022598"/>
    </source>
</evidence>
<sequence>MSAPRPIRTLLVANRGEIAVRVIRTARRMGLATVAVFSDADAGAAHVMAADTALRIGPPPARASYLDAGAILAAARATGADAVHPGYGFLAENAEFAEACAAAGLVFVGPPPAAIRAMGDKGRSRALMQAAGIPVLPGTQGEDQAPEALAAAAAAIGFPVLVKPSAGGGGKGMRVVADAAALPEALAAARREAASAFGDDRLILERYLPAPRHVEVQVFADGFGRTVHLFERGCSVQRRHQKVIEEAPAPGLSDALRQGLRQAAIRCAEAVGYIGAGTVEFLVADDHFFAMEMNTRLQVEHPVTEAITGLDLVEWQIRVAGGEPLPLGQEAIAASGHAVEARLCAEDPARDFLPQTGRLVHFDLPAGRAGIRIDAGVRAGDSVSVHYDSLIAKVIAHGADRGEAVRRLHAALAATEVVGLATNRAFLAAILAHPAFTAGTAGAGGDVDTGFIERHRADLLAEAPPPDEPVIALAAFAALRRAEQAALPEDHASPWSATDGWRLGGRATLPVALEHDGGTTRIEAAWRDGGYELRLGEAVHRVEGSMDGEGRIALRLDDRLVRARAVAEGAGLTLFVDGQEHRVTLVDPRQPPVAHRSDAGHLASPMPGLVIAVPAAPGDAVEKGAPLVVIEAMKMEHTIAAPRAGRVQSIAVAVGDQVAAGAELVVLEAES</sequence>
<dbReference type="PROSITE" id="PS50968">
    <property type="entry name" value="BIOTINYL_LIPOYL"/>
    <property type="match status" value="1"/>
</dbReference>
<dbReference type="Pfam" id="PF00364">
    <property type="entry name" value="Biotin_lipoyl"/>
    <property type="match status" value="1"/>
</dbReference>
<dbReference type="Gene3D" id="3.30.1490.20">
    <property type="entry name" value="ATP-grasp fold, A domain"/>
    <property type="match status" value="1"/>
</dbReference>
<evidence type="ECO:0000256" key="4">
    <source>
        <dbReference type="ARBA" id="ARBA00022840"/>
    </source>
</evidence>
<organism evidence="10 11">
    <name type="scientific">Labrys wisconsinensis</name>
    <dbReference type="NCBI Taxonomy" id="425677"/>
    <lineage>
        <taxon>Bacteria</taxon>
        <taxon>Pseudomonadati</taxon>
        <taxon>Pseudomonadota</taxon>
        <taxon>Alphaproteobacteria</taxon>
        <taxon>Hyphomicrobiales</taxon>
        <taxon>Xanthobacteraceae</taxon>
        <taxon>Labrys</taxon>
    </lineage>
</organism>
<dbReference type="Gene3D" id="3.30.470.20">
    <property type="entry name" value="ATP-grasp fold, B domain"/>
    <property type="match status" value="1"/>
</dbReference>
<comment type="caution">
    <text evidence="10">The sequence shown here is derived from an EMBL/GenBank/DDBJ whole genome shotgun (WGS) entry which is preliminary data.</text>
</comment>
<dbReference type="PROSITE" id="PS50979">
    <property type="entry name" value="BC"/>
    <property type="match status" value="1"/>
</dbReference>
<dbReference type="InterPro" id="IPR013815">
    <property type="entry name" value="ATP_grasp_subdomain_1"/>
</dbReference>
<dbReference type="PANTHER" id="PTHR18866">
    <property type="entry name" value="CARBOXYLASE:PYRUVATE/ACETYL-COA/PROPIONYL-COA CARBOXYLASE"/>
    <property type="match status" value="1"/>
</dbReference>
<dbReference type="SUPFAM" id="SSF56059">
    <property type="entry name" value="Glutathione synthetase ATP-binding domain-like"/>
    <property type="match status" value="1"/>
</dbReference>
<comment type="cofactor">
    <cofactor evidence="1">
        <name>biotin</name>
        <dbReference type="ChEBI" id="CHEBI:57586"/>
    </cofactor>
</comment>
<dbReference type="CDD" id="cd06850">
    <property type="entry name" value="biotinyl_domain"/>
    <property type="match status" value="1"/>
</dbReference>
<reference evidence="10 11" key="1">
    <citation type="submission" date="2023-07" db="EMBL/GenBank/DDBJ databases">
        <title>Genomic Encyclopedia of Type Strains, Phase IV (KMG-IV): sequencing the most valuable type-strain genomes for metagenomic binning, comparative biology and taxonomic classification.</title>
        <authorList>
            <person name="Goeker M."/>
        </authorList>
    </citation>
    <scope>NUCLEOTIDE SEQUENCE [LARGE SCALE GENOMIC DNA]</scope>
    <source>
        <strain evidence="10 11">DSM 19619</strain>
    </source>
</reference>
<dbReference type="EMBL" id="JAUSVX010000005">
    <property type="protein sequence ID" value="MDQ0470257.1"/>
    <property type="molecule type" value="Genomic_DNA"/>
</dbReference>
<evidence type="ECO:0000256" key="3">
    <source>
        <dbReference type="ARBA" id="ARBA00022741"/>
    </source>
</evidence>